<gene>
    <name evidence="1" type="ORF">LPJ61_000012</name>
</gene>
<reference evidence="1" key="1">
    <citation type="submission" date="2022-07" db="EMBL/GenBank/DDBJ databases">
        <title>Phylogenomic reconstructions and comparative analyses of Kickxellomycotina fungi.</title>
        <authorList>
            <person name="Reynolds N.K."/>
            <person name="Stajich J.E."/>
            <person name="Barry K."/>
            <person name="Grigoriev I.V."/>
            <person name="Crous P."/>
            <person name="Smith M.E."/>
        </authorList>
    </citation>
    <scope>NUCLEOTIDE SEQUENCE</scope>
    <source>
        <strain evidence="1">BCRC 34381</strain>
    </source>
</reference>
<dbReference type="EMBL" id="JANBOI010000001">
    <property type="protein sequence ID" value="KAJ1736228.1"/>
    <property type="molecule type" value="Genomic_DNA"/>
</dbReference>
<sequence length="145" mass="16498">MDDLRRETKGLEPQAALDDLNVRCAYPYNWIPRDACNPRREALIGVHNILLVIYAIMEQGNLPDTEAIRDVCEKESESLHHTSDYIECGGTVSHVLIELTSQVESDINGEALYVDAEELQESLEQIRPCALDDRLEYWREALGIL</sequence>
<organism evidence="1 2">
    <name type="scientific">Coemansia biformis</name>
    <dbReference type="NCBI Taxonomy" id="1286918"/>
    <lineage>
        <taxon>Eukaryota</taxon>
        <taxon>Fungi</taxon>
        <taxon>Fungi incertae sedis</taxon>
        <taxon>Zoopagomycota</taxon>
        <taxon>Kickxellomycotina</taxon>
        <taxon>Kickxellomycetes</taxon>
        <taxon>Kickxellales</taxon>
        <taxon>Kickxellaceae</taxon>
        <taxon>Coemansia</taxon>
    </lineage>
</organism>
<keyword evidence="2" id="KW-1185">Reference proteome</keyword>
<evidence type="ECO:0000313" key="1">
    <source>
        <dbReference type="EMBL" id="KAJ1736228.1"/>
    </source>
</evidence>
<dbReference type="Proteomes" id="UP001143981">
    <property type="component" value="Unassembled WGS sequence"/>
</dbReference>
<evidence type="ECO:0000313" key="2">
    <source>
        <dbReference type="Proteomes" id="UP001143981"/>
    </source>
</evidence>
<proteinExistence type="predicted"/>
<protein>
    <submittedName>
        <fullName evidence="1">Uncharacterized protein</fullName>
    </submittedName>
</protein>
<comment type="caution">
    <text evidence="1">The sequence shown here is derived from an EMBL/GenBank/DDBJ whole genome shotgun (WGS) entry which is preliminary data.</text>
</comment>
<accession>A0A9W7YGV9</accession>
<dbReference type="AlphaFoldDB" id="A0A9W7YGV9"/>
<dbReference type="OrthoDB" id="5545347at2759"/>
<name>A0A9W7YGV9_9FUNG</name>